<evidence type="ECO:0000313" key="3">
    <source>
        <dbReference type="EMBL" id="QKG24554.1"/>
    </source>
</evidence>
<dbReference type="AlphaFoldDB" id="A0A7D3VZ06"/>
<dbReference type="EMBL" id="CP053892">
    <property type="protein sequence ID" value="QKG24554.1"/>
    <property type="molecule type" value="Genomic_DNA"/>
</dbReference>
<organism evidence="3 4">
    <name type="scientific">Actinomadura verrucosospora</name>
    <dbReference type="NCBI Taxonomy" id="46165"/>
    <lineage>
        <taxon>Bacteria</taxon>
        <taxon>Bacillati</taxon>
        <taxon>Actinomycetota</taxon>
        <taxon>Actinomycetes</taxon>
        <taxon>Streptosporangiales</taxon>
        <taxon>Thermomonosporaceae</taxon>
        <taxon>Actinomadura</taxon>
    </lineage>
</organism>
<protein>
    <submittedName>
        <fullName evidence="3">Uncharacterized protein</fullName>
    </submittedName>
</protein>
<feature type="transmembrane region" description="Helical" evidence="2">
    <location>
        <begin position="66"/>
        <end position="84"/>
    </location>
</feature>
<evidence type="ECO:0000313" key="4">
    <source>
        <dbReference type="Proteomes" id="UP000501240"/>
    </source>
</evidence>
<accession>A0A7D3VZ06</accession>
<evidence type="ECO:0000256" key="1">
    <source>
        <dbReference type="SAM" id="MobiDB-lite"/>
    </source>
</evidence>
<gene>
    <name evidence="3" type="ORF">ACTIVE_6201</name>
</gene>
<keyword evidence="4" id="KW-1185">Reference proteome</keyword>
<sequence length="150" mass="16425">MWLFMQVLMPFATRVITADGAFPPRFGLYALLQVLASASFALIILEIRRERLYRADVPPPVLAQSLVRGICLAAVFGVSVPVAFLTASTGAYLCWLSAPIVLAVARRVQSRPPSAKNPPQAERTGRRLRRRRGQVAGLRRHASRTGSGSE</sequence>
<evidence type="ECO:0000256" key="2">
    <source>
        <dbReference type="SAM" id="Phobius"/>
    </source>
</evidence>
<keyword evidence="2" id="KW-0472">Membrane</keyword>
<name>A0A7D3VZ06_ACTVE</name>
<reference evidence="3 4" key="1">
    <citation type="submission" date="2020-05" db="EMBL/GenBank/DDBJ databases">
        <title>Actinomadura verrucosospora NRRL-B18236 (PFL_A860) Genome sequencing and assembly.</title>
        <authorList>
            <person name="Samborskyy M."/>
        </authorList>
    </citation>
    <scope>NUCLEOTIDE SEQUENCE [LARGE SCALE GENOMIC DNA]</scope>
    <source>
        <strain evidence="3 4">NRRL:B18236</strain>
    </source>
</reference>
<dbReference type="RefSeq" id="WP_216858020.1">
    <property type="nucleotide sequence ID" value="NZ_CP053892.1"/>
</dbReference>
<dbReference type="Proteomes" id="UP000501240">
    <property type="component" value="Chromosome"/>
</dbReference>
<keyword evidence="2" id="KW-1133">Transmembrane helix</keyword>
<proteinExistence type="predicted"/>
<feature type="compositionally biased region" description="Basic residues" evidence="1">
    <location>
        <begin position="126"/>
        <end position="143"/>
    </location>
</feature>
<feature type="region of interest" description="Disordered" evidence="1">
    <location>
        <begin position="111"/>
        <end position="150"/>
    </location>
</feature>
<feature type="transmembrane region" description="Helical" evidence="2">
    <location>
        <begin position="27"/>
        <end position="45"/>
    </location>
</feature>
<keyword evidence="2" id="KW-0812">Transmembrane</keyword>